<comment type="similarity">
    <text evidence="9">Belongs to the GSP H family.</text>
</comment>
<name>A0A1H5UY13_9RHOO</name>
<evidence type="ECO:0000256" key="9">
    <source>
        <dbReference type="ARBA" id="ARBA00025772"/>
    </source>
</evidence>
<evidence type="ECO:0000256" key="4">
    <source>
        <dbReference type="ARBA" id="ARBA00022481"/>
    </source>
</evidence>
<dbReference type="KEGG" id="tcl:Tchl_2530"/>
<keyword evidence="4" id="KW-0488">Methylation</keyword>
<dbReference type="EMBL" id="CP018839">
    <property type="protein sequence ID" value="APR05356.1"/>
    <property type="molecule type" value="Genomic_DNA"/>
</dbReference>
<dbReference type="Pfam" id="PF12019">
    <property type="entry name" value="GspH"/>
    <property type="match status" value="1"/>
</dbReference>
<evidence type="ECO:0000256" key="6">
    <source>
        <dbReference type="ARBA" id="ARBA00022692"/>
    </source>
</evidence>
<accession>A0A1H5UY13</accession>
<dbReference type="GO" id="GO:0015627">
    <property type="term" value="C:type II protein secretion system complex"/>
    <property type="evidence" value="ECO:0007669"/>
    <property type="project" value="InterPro"/>
</dbReference>
<reference evidence="11 12" key="1">
    <citation type="submission" date="2016-12" db="EMBL/GenBank/DDBJ databases">
        <title>Complete genome sequence of Thauera chlorobenzoica, a Betaproteobacterium degrading haloaromatics anaerobically to CO2 and halides.</title>
        <authorList>
            <person name="Goris T."/>
            <person name="Mergelsberg M."/>
            <person name="Boll M."/>
        </authorList>
    </citation>
    <scope>NUCLEOTIDE SEQUENCE [LARGE SCALE GENOMIC DNA]</scope>
    <source>
        <strain evidence="11 12">3CB1</strain>
    </source>
</reference>
<organism evidence="11 12">
    <name type="scientific">Thauera chlorobenzoica</name>
    <dbReference type="NCBI Taxonomy" id="96773"/>
    <lineage>
        <taxon>Bacteria</taxon>
        <taxon>Pseudomonadati</taxon>
        <taxon>Pseudomonadota</taxon>
        <taxon>Betaproteobacteria</taxon>
        <taxon>Rhodocyclales</taxon>
        <taxon>Zoogloeaceae</taxon>
        <taxon>Thauera</taxon>
    </lineage>
</organism>
<sequence length="189" mass="19691">MNQAWRRSTSPSPARAGFSLVELMVTVAVLGIIAAIATPSMVDMIDRKRAVGAVEEAYSLLHMARSEAIKQSRTTRVTMSTGAAGSWLIGLSHGTGACADASDCKILEGGTGVTRMSDPSRYPGVKLDASLATFAFNPRGLASGIAANGATLDFTSQRGWTARLALNPIGRIRLCSPSATTNAGGYKPC</sequence>
<keyword evidence="5" id="KW-0997">Cell inner membrane</keyword>
<dbReference type="InterPro" id="IPR012902">
    <property type="entry name" value="N_methyl_site"/>
</dbReference>
<keyword evidence="8" id="KW-0472">Membrane</keyword>
<dbReference type="RefSeq" id="WP_075148727.1">
    <property type="nucleotide sequence ID" value="NZ_CP018839.1"/>
</dbReference>
<keyword evidence="12" id="KW-1185">Reference proteome</keyword>
<dbReference type="InterPro" id="IPR045584">
    <property type="entry name" value="Pilin-like"/>
</dbReference>
<dbReference type="PROSITE" id="PS00409">
    <property type="entry name" value="PROKAR_NTER_METHYL"/>
    <property type="match status" value="1"/>
</dbReference>
<evidence type="ECO:0000256" key="5">
    <source>
        <dbReference type="ARBA" id="ARBA00022519"/>
    </source>
</evidence>
<dbReference type="OrthoDB" id="8592370at2"/>
<evidence type="ECO:0000313" key="12">
    <source>
        <dbReference type="Proteomes" id="UP000185739"/>
    </source>
</evidence>
<dbReference type="GO" id="GO:0005886">
    <property type="term" value="C:plasma membrane"/>
    <property type="evidence" value="ECO:0007669"/>
    <property type="project" value="UniProtKB-SubCell"/>
</dbReference>
<dbReference type="GO" id="GO:0015628">
    <property type="term" value="P:protein secretion by the type II secretion system"/>
    <property type="evidence" value="ECO:0007669"/>
    <property type="project" value="InterPro"/>
</dbReference>
<evidence type="ECO:0000256" key="1">
    <source>
        <dbReference type="ARBA" id="ARBA00004377"/>
    </source>
</evidence>
<protein>
    <recommendedName>
        <fullName evidence="2">Type II secretion system protein H</fullName>
    </recommendedName>
    <alternativeName>
        <fullName evidence="10">General secretion pathway protein H</fullName>
    </alternativeName>
</protein>
<comment type="subcellular location">
    <subcellularLocation>
        <location evidence="1">Cell inner membrane</location>
        <topology evidence="1">Single-pass membrane protein</topology>
    </subcellularLocation>
</comment>
<dbReference type="InterPro" id="IPR022346">
    <property type="entry name" value="T2SS_GspH"/>
</dbReference>
<dbReference type="Gene3D" id="3.30.700.10">
    <property type="entry name" value="Glycoprotein, Type 4 Pilin"/>
    <property type="match status" value="1"/>
</dbReference>
<keyword evidence="3" id="KW-1003">Cell membrane</keyword>
<gene>
    <name evidence="11" type="ORF">Tchl_2530</name>
</gene>
<keyword evidence="7" id="KW-1133">Transmembrane helix</keyword>
<dbReference type="SUPFAM" id="SSF54523">
    <property type="entry name" value="Pili subunits"/>
    <property type="match status" value="1"/>
</dbReference>
<dbReference type="Proteomes" id="UP000185739">
    <property type="component" value="Chromosome"/>
</dbReference>
<evidence type="ECO:0000256" key="8">
    <source>
        <dbReference type="ARBA" id="ARBA00023136"/>
    </source>
</evidence>
<dbReference type="AlphaFoldDB" id="A0A1H5UY13"/>
<evidence type="ECO:0000256" key="7">
    <source>
        <dbReference type="ARBA" id="ARBA00022989"/>
    </source>
</evidence>
<dbReference type="STRING" id="96773.Tchl_2530"/>
<evidence type="ECO:0000256" key="3">
    <source>
        <dbReference type="ARBA" id="ARBA00022475"/>
    </source>
</evidence>
<dbReference type="NCBIfam" id="TIGR02532">
    <property type="entry name" value="IV_pilin_GFxxxE"/>
    <property type="match status" value="1"/>
</dbReference>
<evidence type="ECO:0000256" key="2">
    <source>
        <dbReference type="ARBA" id="ARBA00021549"/>
    </source>
</evidence>
<evidence type="ECO:0000256" key="10">
    <source>
        <dbReference type="ARBA" id="ARBA00030775"/>
    </source>
</evidence>
<keyword evidence="6" id="KW-0812">Transmembrane</keyword>
<proteinExistence type="inferred from homology"/>
<evidence type="ECO:0000313" key="11">
    <source>
        <dbReference type="EMBL" id="APR05356.1"/>
    </source>
</evidence>
<dbReference type="Pfam" id="PF07963">
    <property type="entry name" value="N_methyl"/>
    <property type="match status" value="1"/>
</dbReference>